<keyword evidence="1" id="KW-0732">Signal</keyword>
<proteinExistence type="inferred from homology"/>
<name>A0A7X2NR22_9FIRM</name>
<dbReference type="Pfam" id="PF00149">
    <property type="entry name" value="Metallophos"/>
    <property type="match status" value="1"/>
</dbReference>
<dbReference type="InterPro" id="IPR004843">
    <property type="entry name" value="Calcineurin-like_PHP"/>
</dbReference>
<dbReference type="InterPro" id="IPR036907">
    <property type="entry name" value="5'-Nucleotdase_C_sf"/>
</dbReference>
<dbReference type="GO" id="GO:0000166">
    <property type="term" value="F:nucleotide binding"/>
    <property type="evidence" value="ECO:0007669"/>
    <property type="project" value="UniProtKB-KW"/>
</dbReference>
<dbReference type="SUPFAM" id="SSF56300">
    <property type="entry name" value="Metallo-dependent phosphatases"/>
    <property type="match status" value="1"/>
</dbReference>
<protein>
    <submittedName>
        <fullName evidence="5">Bifunctional metallophosphatase/5'-nucleotidase</fullName>
    </submittedName>
</protein>
<accession>A0A7X2NR22</accession>
<dbReference type="PRINTS" id="PR01607">
    <property type="entry name" value="APYRASEFAMLY"/>
</dbReference>
<evidence type="ECO:0000256" key="1">
    <source>
        <dbReference type="ARBA" id="ARBA00022729"/>
    </source>
</evidence>
<keyword evidence="2" id="KW-0547">Nucleotide-binding</keyword>
<dbReference type="Proteomes" id="UP000461880">
    <property type="component" value="Unassembled WGS sequence"/>
</dbReference>
<dbReference type="EMBL" id="VUMN01000005">
    <property type="protein sequence ID" value="MSS57939.1"/>
    <property type="molecule type" value="Genomic_DNA"/>
</dbReference>
<dbReference type="Gene3D" id="3.90.780.10">
    <property type="entry name" value="5'-Nucleotidase, C-terminal domain"/>
    <property type="match status" value="1"/>
</dbReference>
<evidence type="ECO:0000256" key="2">
    <source>
        <dbReference type="RuleBase" id="RU362119"/>
    </source>
</evidence>
<dbReference type="GO" id="GO:0030288">
    <property type="term" value="C:outer membrane-bounded periplasmic space"/>
    <property type="evidence" value="ECO:0007669"/>
    <property type="project" value="TreeGrafter"/>
</dbReference>
<dbReference type="InterPro" id="IPR006179">
    <property type="entry name" value="5_nucleotidase/apyrase"/>
</dbReference>
<evidence type="ECO:0000259" key="4">
    <source>
        <dbReference type="Pfam" id="PF02872"/>
    </source>
</evidence>
<dbReference type="GO" id="GO:0009166">
    <property type="term" value="P:nucleotide catabolic process"/>
    <property type="evidence" value="ECO:0007669"/>
    <property type="project" value="InterPro"/>
</dbReference>
<sequence length="490" mass="55931">METKHLTILHSNDMHGDFLPGIRDGRKTGGLALLSGYVKESRKRDRNVLYAIAGDVFQGSIIDQEYRGISTIDLINQLNPDVMTIGNHEVDYGLSHLLFLEKCANFPIINANLYVTLNSSRLFLPYLIKEVNGMKILFIGLLTEEVIRVTRQDKLVGTFVDVEQAVHEIELILDSYRTVDIDLTVLLTHIGIEKDRELAERLDPQYGVDLIIGGHSHTSMEHPEFVNGIWIAQAGHGTGQIGRFDLICDTDTNSIADMKWECVPINEETAVPDEAMQELLNRYQSATDAKYSRVITTFERKLTHPSRNQETELGNLYADLLQAGSSFDLMVLGSGSIRKEELGPIVTFQDMKENTPFDDGLWMLKVKGEQLRRMVSYVFRDEAWSGHTEFYQYSRGMRILWDRRKRVLEEFRFHGAEIRDQDEFSIGLQDYHLRNFDQVFSVSLKEVSRNMEPRLVAVSLNHIIEEYMTTHQGLNAEVEGRIVVTDGGRS</sequence>
<dbReference type="PANTHER" id="PTHR11575:SF24">
    <property type="entry name" value="5'-NUCLEOTIDASE"/>
    <property type="match status" value="1"/>
</dbReference>
<dbReference type="Pfam" id="PF02872">
    <property type="entry name" value="5_nucleotid_C"/>
    <property type="match status" value="1"/>
</dbReference>
<evidence type="ECO:0000313" key="5">
    <source>
        <dbReference type="EMBL" id="MSS57939.1"/>
    </source>
</evidence>
<dbReference type="SUPFAM" id="SSF55816">
    <property type="entry name" value="5'-nucleotidase (syn. UDP-sugar hydrolase), C-terminal domain"/>
    <property type="match status" value="1"/>
</dbReference>
<feature type="domain" description="5'-Nucleotidase C-terminal" evidence="4">
    <location>
        <begin position="302"/>
        <end position="438"/>
    </location>
</feature>
<keyword evidence="6" id="KW-1185">Reference proteome</keyword>
<reference evidence="5 6" key="1">
    <citation type="submission" date="2019-08" db="EMBL/GenBank/DDBJ databases">
        <title>In-depth cultivation of the pig gut microbiome towards novel bacterial diversity and tailored functional studies.</title>
        <authorList>
            <person name="Wylensek D."/>
            <person name="Hitch T.C.A."/>
            <person name="Clavel T."/>
        </authorList>
    </citation>
    <scope>NUCLEOTIDE SEQUENCE [LARGE SCALE GENOMIC DNA]</scope>
    <source>
        <strain evidence="5 6">Oil+RF-744-GAM-WT-6</strain>
    </source>
</reference>
<comment type="similarity">
    <text evidence="2">Belongs to the 5'-nucleotidase family.</text>
</comment>
<dbReference type="GO" id="GO:0016787">
    <property type="term" value="F:hydrolase activity"/>
    <property type="evidence" value="ECO:0007669"/>
    <property type="project" value="UniProtKB-KW"/>
</dbReference>
<feature type="domain" description="Calcineurin-like phosphoesterase" evidence="3">
    <location>
        <begin position="7"/>
        <end position="218"/>
    </location>
</feature>
<dbReference type="AlphaFoldDB" id="A0A7X2NR22"/>
<comment type="caution">
    <text evidence="5">The sequence shown here is derived from an EMBL/GenBank/DDBJ whole genome shotgun (WGS) entry which is preliminary data.</text>
</comment>
<dbReference type="CDD" id="cd00845">
    <property type="entry name" value="MPP_UshA_N_like"/>
    <property type="match status" value="1"/>
</dbReference>
<evidence type="ECO:0000259" key="3">
    <source>
        <dbReference type="Pfam" id="PF00149"/>
    </source>
</evidence>
<dbReference type="RefSeq" id="WP_154503217.1">
    <property type="nucleotide sequence ID" value="NZ_VUMN01000005.1"/>
</dbReference>
<organism evidence="5 6">
    <name type="scientific">Stecheria intestinalis</name>
    <dbReference type="NCBI Taxonomy" id="2606630"/>
    <lineage>
        <taxon>Bacteria</taxon>
        <taxon>Bacillati</taxon>
        <taxon>Bacillota</taxon>
        <taxon>Erysipelotrichia</taxon>
        <taxon>Erysipelotrichales</taxon>
        <taxon>Erysipelotrichaceae</taxon>
        <taxon>Stecheria</taxon>
    </lineage>
</organism>
<evidence type="ECO:0000313" key="6">
    <source>
        <dbReference type="Proteomes" id="UP000461880"/>
    </source>
</evidence>
<keyword evidence="2" id="KW-0378">Hydrolase</keyword>
<dbReference type="PANTHER" id="PTHR11575">
    <property type="entry name" value="5'-NUCLEOTIDASE-RELATED"/>
    <property type="match status" value="1"/>
</dbReference>
<gene>
    <name evidence="5" type="ORF">FYJ51_03365</name>
</gene>
<dbReference type="InterPro" id="IPR008334">
    <property type="entry name" value="5'-Nucleotdase_C"/>
</dbReference>
<dbReference type="Gene3D" id="3.60.21.10">
    <property type="match status" value="1"/>
</dbReference>
<dbReference type="InterPro" id="IPR029052">
    <property type="entry name" value="Metallo-depent_PP-like"/>
</dbReference>